<dbReference type="RefSeq" id="WP_322853234.1">
    <property type="nucleotide sequence ID" value="NZ_BAABHT010000005.1"/>
</dbReference>
<keyword evidence="2" id="KW-0813">Transport</keyword>
<feature type="chain" id="PRO_5012692639" evidence="11">
    <location>
        <begin position="28"/>
        <end position="919"/>
    </location>
</feature>
<dbReference type="GO" id="GO:0009279">
    <property type="term" value="C:cell outer membrane"/>
    <property type="evidence" value="ECO:0007669"/>
    <property type="project" value="UniProtKB-SubCell"/>
</dbReference>
<keyword evidence="3" id="KW-1134">Transmembrane beta strand</keyword>
<dbReference type="Pfam" id="PF07715">
    <property type="entry name" value="Plug"/>
    <property type="match status" value="1"/>
</dbReference>
<evidence type="ECO:0000259" key="12">
    <source>
        <dbReference type="Pfam" id="PF07715"/>
    </source>
</evidence>
<evidence type="ECO:0000313" key="13">
    <source>
        <dbReference type="EMBL" id="SNX45733.1"/>
    </source>
</evidence>
<evidence type="ECO:0000256" key="6">
    <source>
        <dbReference type="ARBA" id="ARBA00023004"/>
    </source>
</evidence>
<evidence type="ECO:0000256" key="8">
    <source>
        <dbReference type="ARBA" id="ARBA00023077"/>
    </source>
</evidence>
<keyword evidence="7" id="KW-0406">Ion transport</keyword>
<keyword evidence="13" id="KW-0675">Receptor</keyword>
<dbReference type="Proteomes" id="UP000219042">
    <property type="component" value="Unassembled WGS sequence"/>
</dbReference>
<name>A0A240EBU4_9GAMM</name>
<evidence type="ECO:0000256" key="4">
    <source>
        <dbReference type="ARBA" id="ARBA00022496"/>
    </source>
</evidence>
<keyword evidence="5" id="KW-0812">Transmembrane</keyword>
<keyword evidence="8" id="KW-0798">TonB box</keyword>
<keyword evidence="11" id="KW-0732">Signal</keyword>
<dbReference type="InterPro" id="IPR039426">
    <property type="entry name" value="TonB-dep_rcpt-like"/>
</dbReference>
<dbReference type="GO" id="GO:0006826">
    <property type="term" value="P:iron ion transport"/>
    <property type="evidence" value="ECO:0007669"/>
    <property type="project" value="UniProtKB-KW"/>
</dbReference>
<protein>
    <submittedName>
        <fullName evidence="13">TonB-dependent Receptor Plug Domain</fullName>
    </submittedName>
</protein>
<evidence type="ECO:0000256" key="5">
    <source>
        <dbReference type="ARBA" id="ARBA00022692"/>
    </source>
</evidence>
<dbReference type="InterPro" id="IPR036942">
    <property type="entry name" value="Beta-barrel_TonB_sf"/>
</dbReference>
<reference evidence="14" key="1">
    <citation type="submission" date="2016-09" db="EMBL/GenBank/DDBJ databases">
        <authorList>
            <person name="Varghese N."/>
            <person name="Submissions S."/>
        </authorList>
    </citation>
    <scope>NUCLEOTIDE SEQUENCE [LARGE SCALE GENOMIC DNA]</scope>
    <source>
        <strain evidence="14">ANC 4466</strain>
    </source>
</reference>
<dbReference type="InterPro" id="IPR037066">
    <property type="entry name" value="Plug_dom_sf"/>
</dbReference>
<dbReference type="EMBL" id="OANT01000005">
    <property type="protein sequence ID" value="SNX45733.1"/>
    <property type="molecule type" value="Genomic_DNA"/>
</dbReference>
<accession>A0A240EBU4</accession>
<keyword evidence="4" id="KW-0410">Iron transport</keyword>
<evidence type="ECO:0000256" key="2">
    <source>
        <dbReference type="ARBA" id="ARBA00022448"/>
    </source>
</evidence>
<evidence type="ECO:0000256" key="11">
    <source>
        <dbReference type="SAM" id="SignalP"/>
    </source>
</evidence>
<dbReference type="PANTHER" id="PTHR32552">
    <property type="entry name" value="FERRICHROME IRON RECEPTOR-RELATED"/>
    <property type="match status" value="1"/>
</dbReference>
<comment type="subcellular location">
    <subcellularLocation>
        <location evidence="1">Cell outer membrane</location>
        <topology evidence="1">Multi-pass membrane protein</topology>
    </subcellularLocation>
</comment>
<dbReference type="Gene3D" id="2.40.170.20">
    <property type="entry name" value="TonB-dependent receptor, beta-barrel domain"/>
    <property type="match status" value="1"/>
</dbReference>
<evidence type="ECO:0000256" key="3">
    <source>
        <dbReference type="ARBA" id="ARBA00022452"/>
    </source>
</evidence>
<keyword evidence="14" id="KW-1185">Reference proteome</keyword>
<dbReference type="PANTHER" id="PTHR32552:SF81">
    <property type="entry name" value="TONB-DEPENDENT OUTER MEMBRANE RECEPTOR"/>
    <property type="match status" value="1"/>
</dbReference>
<evidence type="ECO:0000256" key="10">
    <source>
        <dbReference type="ARBA" id="ARBA00023237"/>
    </source>
</evidence>
<dbReference type="SUPFAM" id="SSF56935">
    <property type="entry name" value="Porins"/>
    <property type="match status" value="1"/>
</dbReference>
<evidence type="ECO:0000256" key="1">
    <source>
        <dbReference type="ARBA" id="ARBA00004571"/>
    </source>
</evidence>
<keyword evidence="9" id="KW-0472">Membrane</keyword>
<organism evidence="13 14">
    <name type="scientific">Acinetobacter puyangensis</name>
    <dbReference type="NCBI Taxonomy" id="1096779"/>
    <lineage>
        <taxon>Bacteria</taxon>
        <taxon>Pseudomonadati</taxon>
        <taxon>Pseudomonadota</taxon>
        <taxon>Gammaproteobacteria</taxon>
        <taxon>Moraxellales</taxon>
        <taxon>Moraxellaceae</taxon>
        <taxon>Acinetobacter</taxon>
    </lineage>
</organism>
<evidence type="ECO:0000256" key="7">
    <source>
        <dbReference type="ARBA" id="ARBA00023065"/>
    </source>
</evidence>
<proteinExistence type="predicted"/>
<sequence length="919" mass="101246">MQKKFQLHRLALAVGIMSYATTAPVMAELRVSQNTSVDSALQENIVGPQQTLQSASQQQLVAPQTNQPPVAQPETDVAQTVQAQTEADVVTLGEVVVTGSKKQTVVPTRDVSSVYGLNTTLLDTPRSVTQIDSETLANDVIRSADDLAKYAPGITRGGGQNNNFAPQIRGQNSEVFQDNQRIDSTRHPSNFNAYEGVDIVTGSAGIIYAPTSGSGGYANYITKKPDLNAEKSETVIKGTFGAWYEGKGYEPNYSLNIDHKGRVNETLAYRVSGTAQKNEDYYDNVKNDYNALYGALTWRPDDSLRIDWNISYDDYYDYNITHGWNRATQDSVDKGLYYKGRSTPIIQQSDGSYWSPVYASGAADSEVVGWQVRQKTQDNKYVAVGEVQTTALPSASADDAGTIRGWVYDPTIPGNEQVKLKDYISGRAEDKNSSTRFLTQLRIAKDIHPNWTIVNSTLYQNSKDKGNAVGSFLTNLKHEIFDNRLELQSDYDFQIGALSINHKTSSGATYRNEKFVALAANNSFINNPYDLTNNPSQKNPGDLLGLENNTSSTGGWIGTAGVPQYSRYFGYLKLPAMYSTGDGLYAEKGGFPTSGGAVYTGSGFWDTYSAFTQQNFVFNDIVGLNLGVNHSSIVAKLENPLVLTATDKRRDDARFSMLSYQASAYVKPTHNSTIYFTYDKSTSLNTGVFGPFLIWGPGNKINPLAFDSQSDLKEIGIKYEPIKDVLFLGLSGFHQARDQSPDTNGEMARLKIKGLESSLRWQIQPNIATGLNLTVLDAVYTSITPSGFSPYGFVADNETVFGDSNGLNQRAAGRYPAAGIPKYSVSAFLQYEHDSGLGFNLSGWWSSDWYTNLSHTVKVPNSYNFDLGLFYKQPRWSVGLNLLNLTDERNFVNGLAGSTSEFLQPMRPFTIQGQFSYTF</sequence>
<evidence type="ECO:0000256" key="9">
    <source>
        <dbReference type="ARBA" id="ARBA00023136"/>
    </source>
</evidence>
<gene>
    <name evidence="13" type="ORF">SAMN05421731_105288</name>
</gene>
<dbReference type="InterPro" id="IPR012910">
    <property type="entry name" value="Plug_dom"/>
</dbReference>
<evidence type="ECO:0000313" key="14">
    <source>
        <dbReference type="Proteomes" id="UP000219042"/>
    </source>
</evidence>
<keyword evidence="6" id="KW-0408">Iron</keyword>
<keyword evidence="10" id="KW-0998">Cell outer membrane</keyword>
<feature type="signal peptide" evidence="11">
    <location>
        <begin position="1"/>
        <end position="27"/>
    </location>
</feature>
<dbReference type="Gene3D" id="2.170.130.10">
    <property type="entry name" value="TonB-dependent receptor, plug domain"/>
    <property type="match status" value="1"/>
</dbReference>
<dbReference type="AlphaFoldDB" id="A0A240EBU4"/>
<feature type="domain" description="TonB-dependent receptor plug" evidence="12">
    <location>
        <begin position="121"/>
        <end position="215"/>
    </location>
</feature>